<dbReference type="STRING" id="542762.A0A4S4F1W9"/>
<accession>A0A4S4F1W9</accession>
<dbReference type="InterPro" id="IPR035437">
    <property type="entry name" value="SNase_OB-fold_sf"/>
</dbReference>
<dbReference type="PANTHER" id="PTHR12302:SF2">
    <property type="entry name" value="STAPHYLOCOCCAL NUCLEASE DOMAIN-CONTAINING PROTEIN 1"/>
    <property type="match status" value="1"/>
</dbReference>
<dbReference type="SMART" id="SM00318">
    <property type="entry name" value="SNc"/>
    <property type="match status" value="1"/>
</dbReference>
<dbReference type="EMBL" id="SDRB02000545">
    <property type="protein sequence ID" value="THG23024.1"/>
    <property type="molecule type" value="Genomic_DNA"/>
</dbReference>
<evidence type="ECO:0000313" key="2">
    <source>
        <dbReference type="EMBL" id="THG23024.1"/>
    </source>
</evidence>
<sequence length="216" mass="23676">MGGIITVIVKFGHKSGQLNVFITIQRKVNFDGFEAHFRLQKCHGILGNFPQMEGSLAVEMASTAGTTGWLRGKVKVVPSGDSLVIMGSTKAEIPPEKTITLSSLIAPRLARRGGIDESFAWESREYLRKLCIGKDVTFRVDYTVPAIGREFGSVFLGDKNVSLMVVAGGWAKLHMVCHFLDVTIHNFIVLALRAAMAEAIKKANGVLFSDEVDLYF</sequence>
<comment type="caution">
    <text evidence="2">The sequence shown here is derived from an EMBL/GenBank/DDBJ whole genome shotgun (WGS) entry which is preliminary data.</text>
</comment>
<evidence type="ECO:0000259" key="1">
    <source>
        <dbReference type="PROSITE" id="PS50830"/>
    </source>
</evidence>
<dbReference type="Gene3D" id="2.40.50.90">
    <property type="match status" value="1"/>
</dbReference>
<dbReference type="GO" id="GO:0006402">
    <property type="term" value="P:mRNA catabolic process"/>
    <property type="evidence" value="ECO:0007669"/>
    <property type="project" value="TreeGrafter"/>
</dbReference>
<protein>
    <recommendedName>
        <fullName evidence="1">TNase-like domain-containing protein</fullName>
    </recommendedName>
</protein>
<dbReference type="AlphaFoldDB" id="A0A4S4F1W9"/>
<dbReference type="FunFam" id="2.40.50.90:FF:000018">
    <property type="entry name" value="Ribonuclease"/>
    <property type="match status" value="1"/>
</dbReference>
<dbReference type="PROSITE" id="PS50830">
    <property type="entry name" value="TNASE_3"/>
    <property type="match status" value="1"/>
</dbReference>
<keyword evidence="3" id="KW-1185">Reference proteome</keyword>
<name>A0A4S4F1W9_CAMSN</name>
<dbReference type="PANTHER" id="PTHR12302">
    <property type="entry name" value="EBNA2 BINDING PROTEIN P100"/>
    <property type="match status" value="1"/>
</dbReference>
<gene>
    <name evidence="2" type="ORF">TEA_004895</name>
</gene>
<dbReference type="GO" id="GO:0004518">
    <property type="term" value="F:nuclease activity"/>
    <property type="evidence" value="ECO:0007669"/>
    <property type="project" value="TreeGrafter"/>
</dbReference>
<reference evidence="2 3" key="1">
    <citation type="journal article" date="2018" name="Proc. Natl. Acad. Sci. U.S.A.">
        <title>Draft genome sequence of Camellia sinensis var. sinensis provides insights into the evolution of the tea genome and tea quality.</title>
        <authorList>
            <person name="Wei C."/>
            <person name="Yang H."/>
            <person name="Wang S."/>
            <person name="Zhao J."/>
            <person name="Liu C."/>
            <person name="Gao L."/>
            <person name="Xia E."/>
            <person name="Lu Y."/>
            <person name="Tai Y."/>
            <person name="She G."/>
            <person name="Sun J."/>
            <person name="Cao H."/>
            <person name="Tong W."/>
            <person name="Gao Q."/>
            <person name="Li Y."/>
            <person name="Deng W."/>
            <person name="Jiang X."/>
            <person name="Wang W."/>
            <person name="Chen Q."/>
            <person name="Zhang S."/>
            <person name="Li H."/>
            <person name="Wu J."/>
            <person name="Wang P."/>
            <person name="Li P."/>
            <person name="Shi C."/>
            <person name="Zheng F."/>
            <person name="Jian J."/>
            <person name="Huang B."/>
            <person name="Shan D."/>
            <person name="Shi M."/>
            <person name="Fang C."/>
            <person name="Yue Y."/>
            <person name="Li F."/>
            <person name="Li D."/>
            <person name="Wei S."/>
            <person name="Han B."/>
            <person name="Jiang C."/>
            <person name="Yin Y."/>
            <person name="Xia T."/>
            <person name="Zhang Z."/>
            <person name="Bennetzen J.L."/>
            <person name="Zhao S."/>
            <person name="Wan X."/>
        </authorList>
    </citation>
    <scope>NUCLEOTIDE SEQUENCE [LARGE SCALE GENOMIC DNA]</scope>
    <source>
        <strain evidence="3">cv. Shuchazao</strain>
        <tissue evidence="2">Leaf</tissue>
    </source>
</reference>
<proteinExistence type="predicted"/>
<dbReference type="Proteomes" id="UP000306102">
    <property type="component" value="Unassembled WGS sequence"/>
</dbReference>
<evidence type="ECO:0000313" key="3">
    <source>
        <dbReference type="Proteomes" id="UP000306102"/>
    </source>
</evidence>
<dbReference type="SUPFAM" id="SSF50199">
    <property type="entry name" value="Staphylococcal nuclease"/>
    <property type="match status" value="1"/>
</dbReference>
<dbReference type="Pfam" id="PF00565">
    <property type="entry name" value="SNase"/>
    <property type="match status" value="1"/>
</dbReference>
<dbReference type="InterPro" id="IPR016071">
    <property type="entry name" value="Staphylococal_nuclease_OB-fold"/>
</dbReference>
<dbReference type="GO" id="GO:0003723">
    <property type="term" value="F:RNA binding"/>
    <property type="evidence" value="ECO:0007669"/>
    <property type="project" value="TreeGrafter"/>
</dbReference>
<feature type="domain" description="TNase-like" evidence="1">
    <location>
        <begin position="68"/>
        <end position="209"/>
    </location>
</feature>
<dbReference type="GO" id="GO:0005634">
    <property type="term" value="C:nucleus"/>
    <property type="evidence" value="ECO:0007669"/>
    <property type="project" value="TreeGrafter"/>
</dbReference>
<dbReference type="GO" id="GO:0005829">
    <property type="term" value="C:cytosol"/>
    <property type="evidence" value="ECO:0007669"/>
    <property type="project" value="TreeGrafter"/>
</dbReference>
<organism evidence="2 3">
    <name type="scientific">Camellia sinensis var. sinensis</name>
    <name type="common">China tea</name>
    <dbReference type="NCBI Taxonomy" id="542762"/>
    <lineage>
        <taxon>Eukaryota</taxon>
        <taxon>Viridiplantae</taxon>
        <taxon>Streptophyta</taxon>
        <taxon>Embryophyta</taxon>
        <taxon>Tracheophyta</taxon>
        <taxon>Spermatophyta</taxon>
        <taxon>Magnoliopsida</taxon>
        <taxon>eudicotyledons</taxon>
        <taxon>Gunneridae</taxon>
        <taxon>Pentapetalae</taxon>
        <taxon>asterids</taxon>
        <taxon>Ericales</taxon>
        <taxon>Theaceae</taxon>
        <taxon>Camellia</taxon>
    </lineage>
</organism>